<feature type="transmembrane region" description="Helical" evidence="1">
    <location>
        <begin position="42"/>
        <end position="59"/>
    </location>
</feature>
<protein>
    <submittedName>
        <fullName evidence="2">Uncharacterized protein</fullName>
    </submittedName>
</protein>
<sequence length="204" mass="21687">MPDVTPGAALAEQRADQSVSARFTRLMNASTSRWGVLTDPPLVSLASGVFLLAFLGALGRDAGPSVARALGGLVLAPLAIALVVSVALRGARRAVVAWLARQPFPVENLNAVLNGLGEALEVTFAGAVPETTEVNAELDKVHPDAFVTGGVEDARSLDIRIGVVDSKRNPAVTNHQRYVRVREIVERVLVPIAERYPIQSVRVK</sequence>
<reference evidence="2 3" key="1">
    <citation type="submission" date="2014-02" db="EMBL/GenBank/DDBJ databases">
        <title>The small core and large imbalanced accessory genome model reveals a collaborative survival strategy of Sorangium cellulosum strains in nature.</title>
        <authorList>
            <person name="Han K."/>
            <person name="Peng R."/>
            <person name="Blom J."/>
            <person name="Li Y.-Z."/>
        </authorList>
    </citation>
    <scope>NUCLEOTIDE SEQUENCE [LARGE SCALE GENOMIC DNA]</scope>
    <source>
        <strain evidence="2 3">So0008-312</strain>
    </source>
</reference>
<keyword evidence="1" id="KW-1133">Transmembrane helix</keyword>
<keyword evidence="1" id="KW-0812">Transmembrane</keyword>
<dbReference type="OrthoDB" id="5517138at2"/>
<feature type="transmembrane region" description="Helical" evidence="1">
    <location>
        <begin position="65"/>
        <end position="88"/>
    </location>
</feature>
<evidence type="ECO:0000256" key="1">
    <source>
        <dbReference type="SAM" id="Phobius"/>
    </source>
</evidence>
<organism evidence="2 3">
    <name type="scientific">Sorangium cellulosum</name>
    <name type="common">Polyangium cellulosum</name>
    <dbReference type="NCBI Taxonomy" id="56"/>
    <lineage>
        <taxon>Bacteria</taxon>
        <taxon>Pseudomonadati</taxon>
        <taxon>Myxococcota</taxon>
        <taxon>Polyangia</taxon>
        <taxon>Polyangiales</taxon>
        <taxon>Polyangiaceae</taxon>
        <taxon>Sorangium</taxon>
    </lineage>
</organism>
<dbReference type="AlphaFoldDB" id="A0A150QCW6"/>
<evidence type="ECO:0000313" key="3">
    <source>
        <dbReference type="Proteomes" id="UP000075260"/>
    </source>
</evidence>
<dbReference type="Proteomes" id="UP000075260">
    <property type="component" value="Unassembled WGS sequence"/>
</dbReference>
<proteinExistence type="predicted"/>
<dbReference type="EMBL" id="JEMA01000801">
    <property type="protein sequence ID" value="KYF65810.1"/>
    <property type="molecule type" value="Genomic_DNA"/>
</dbReference>
<comment type="caution">
    <text evidence="2">The sequence shown here is derived from an EMBL/GenBank/DDBJ whole genome shotgun (WGS) entry which is preliminary data.</text>
</comment>
<name>A0A150QCW6_SORCE</name>
<accession>A0A150QCW6</accession>
<dbReference type="RefSeq" id="WP_061610900.1">
    <property type="nucleotide sequence ID" value="NZ_CP162579.1"/>
</dbReference>
<evidence type="ECO:0000313" key="2">
    <source>
        <dbReference type="EMBL" id="KYF65810.1"/>
    </source>
</evidence>
<keyword evidence="1" id="KW-0472">Membrane</keyword>
<gene>
    <name evidence="2" type="ORF">BE15_37875</name>
</gene>